<name>A0A8H3U607_VENIN</name>
<proteinExistence type="predicted"/>
<keyword evidence="3" id="KW-0288">FMN</keyword>
<dbReference type="PANTHER" id="PTHR45936">
    <property type="entry name" value="TRNA-DIHYDROURIDINE(20) SYNTHASE [NAD(P)+]-LIKE"/>
    <property type="match status" value="1"/>
</dbReference>
<dbReference type="Proteomes" id="UP000447873">
    <property type="component" value="Unassembled WGS sequence"/>
</dbReference>
<comment type="catalytic activity">
    <reaction evidence="9">
        <text>a 5,6-dihydrouridine in mRNA + NADP(+) = a uridine in mRNA + NADPH + H(+)</text>
        <dbReference type="Rhea" id="RHEA:69855"/>
        <dbReference type="Rhea" id="RHEA-COMP:14658"/>
        <dbReference type="Rhea" id="RHEA-COMP:17789"/>
        <dbReference type="ChEBI" id="CHEBI:15378"/>
        <dbReference type="ChEBI" id="CHEBI:57783"/>
        <dbReference type="ChEBI" id="CHEBI:58349"/>
        <dbReference type="ChEBI" id="CHEBI:65315"/>
        <dbReference type="ChEBI" id="CHEBI:74443"/>
    </reaction>
    <physiologicalReaction direction="right-to-left" evidence="9">
        <dbReference type="Rhea" id="RHEA:69857"/>
    </physiologicalReaction>
</comment>
<keyword evidence="2" id="KW-0285">Flavoprotein</keyword>
<reference evidence="12 13" key="1">
    <citation type="submission" date="2018-12" db="EMBL/GenBank/DDBJ databases">
        <title>Venturia inaequalis Genome Resource.</title>
        <authorList>
            <person name="Lichtner F.J."/>
        </authorList>
    </citation>
    <scope>NUCLEOTIDE SEQUENCE [LARGE SCALE GENOMIC DNA]</scope>
    <source>
        <strain evidence="12 13">120213</strain>
    </source>
</reference>
<comment type="caution">
    <text evidence="12">The sequence shown here is derived from an EMBL/GenBank/DDBJ whole genome shotgun (WGS) entry which is preliminary data.</text>
</comment>
<evidence type="ECO:0000313" key="12">
    <source>
        <dbReference type="EMBL" id="KAE9963935.1"/>
    </source>
</evidence>
<feature type="compositionally biased region" description="Basic and acidic residues" evidence="10">
    <location>
        <begin position="430"/>
        <end position="446"/>
    </location>
</feature>
<feature type="domain" description="DUS-like FMN-binding" evidence="11">
    <location>
        <begin position="22"/>
        <end position="288"/>
    </location>
</feature>
<evidence type="ECO:0000256" key="7">
    <source>
        <dbReference type="ARBA" id="ARBA00045934"/>
    </source>
</evidence>
<dbReference type="InterPro" id="IPR035587">
    <property type="entry name" value="DUS-like_FMN-bd"/>
</dbReference>
<comment type="function">
    <text evidence="7">Catalyzes the synthesis of dihydrouridine, a modified base found in the D-loop of most tRNAs. Specifically modifies U47 in cytoplasmic tRNAs. Catalyzes the synthesis of dihydrouridine in some mRNAs, thereby affecting their translation.</text>
</comment>
<keyword evidence="6" id="KW-0560">Oxidoreductase</keyword>
<comment type="cofactor">
    <cofactor evidence="1">
        <name>FMN</name>
        <dbReference type="ChEBI" id="CHEBI:58210"/>
    </cofactor>
</comment>
<dbReference type="PROSITE" id="PS01136">
    <property type="entry name" value="UPF0034"/>
    <property type="match status" value="1"/>
</dbReference>
<dbReference type="InterPro" id="IPR018517">
    <property type="entry name" value="tRNA_hU_synthase_CS"/>
</dbReference>
<gene>
    <name evidence="12" type="ORF">EG328_010908</name>
</gene>
<evidence type="ECO:0000259" key="11">
    <source>
        <dbReference type="Pfam" id="PF01207"/>
    </source>
</evidence>
<dbReference type="Pfam" id="PF01207">
    <property type="entry name" value="Dus"/>
    <property type="match status" value="1"/>
</dbReference>
<dbReference type="EMBL" id="WNWS01000759">
    <property type="protein sequence ID" value="KAE9963935.1"/>
    <property type="molecule type" value="Genomic_DNA"/>
</dbReference>
<evidence type="ECO:0000256" key="10">
    <source>
        <dbReference type="SAM" id="MobiDB-lite"/>
    </source>
</evidence>
<dbReference type="SUPFAM" id="SSF51395">
    <property type="entry name" value="FMN-linked oxidoreductases"/>
    <property type="match status" value="1"/>
</dbReference>
<dbReference type="GO" id="GO:0050660">
    <property type="term" value="F:flavin adenine dinucleotide binding"/>
    <property type="evidence" value="ECO:0007669"/>
    <property type="project" value="InterPro"/>
</dbReference>
<comment type="catalytic activity">
    <reaction evidence="8">
        <text>a 5,6-dihydrouridine in mRNA + NAD(+) = a uridine in mRNA + NADH + H(+)</text>
        <dbReference type="Rhea" id="RHEA:69851"/>
        <dbReference type="Rhea" id="RHEA-COMP:14658"/>
        <dbReference type="Rhea" id="RHEA-COMP:17789"/>
        <dbReference type="ChEBI" id="CHEBI:15378"/>
        <dbReference type="ChEBI" id="CHEBI:57540"/>
        <dbReference type="ChEBI" id="CHEBI:57945"/>
        <dbReference type="ChEBI" id="CHEBI:65315"/>
        <dbReference type="ChEBI" id="CHEBI:74443"/>
    </reaction>
    <physiologicalReaction direction="right-to-left" evidence="8">
        <dbReference type="Rhea" id="RHEA:69853"/>
    </physiologicalReaction>
</comment>
<dbReference type="GO" id="GO:0005737">
    <property type="term" value="C:cytoplasm"/>
    <property type="evidence" value="ECO:0007669"/>
    <property type="project" value="TreeGrafter"/>
</dbReference>
<organism evidence="12 13">
    <name type="scientific">Venturia inaequalis</name>
    <name type="common">Apple scab fungus</name>
    <dbReference type="NCBI Taxonomy" id="5025"/>
    <lineage>
        <taxon>Eukaryota</taxon>
        <taxon>Fungi</taxon>
        <taxon>Dikarya</taxon>
        <taxon>Ascomycota</taxon>
        <taxon>Pezizomycotina</taxon>
        <taxon>Dothideomycetes</taxon>
        <taxon>Pleosporomycetidae</taxon>
        <taxon>Venturiales</taxon>
        <taxon>Venturiaceae</taxon>
        <taxon>Venturia</taxon>
    </lineage>
</organism>
<evidence type="ECO:0000256" key="5">
    <source>
        <dbReference type="ARBA" id="ARBA00022694"/>
    </source>
</evidence>
<evidence type="ECO:0000313" key="13">
    <source>
        <dbReference type="Proteomes" id="UP000447873"/>
    </source>
</evidence>
<sequence>MAEPKRVPIPKNGVDYRGKIVLAPMVRSGELPSRLMALKYGADLVWGPETVDKAMIGCTRRVCDRTSTVYWSRISSNAIREPDQHPNKKESVIYRLHPTLEHKKLIFQIGTATPELAVAAARLVAADVAGIDVNSGCPKPFSTTGGMGAALLKDPDRLCSILEALVKEIGTEFEIGISVKIRILQDKADTEKLVRRLVKTGITGLTVHCRTTPMRPKERAIRDQLRMIADVCREAGVACLMNGDVENRAQALELMKEYGVDGAMIATAAEKNSSVFRPESEGGKAHWKEVVRAYVESAMSVDNRWGNTKFLLAQLIPGKEEKNIGLQACRTHVQVVHALGFPELEELAQKIDQVLGMDNMQHVKKVGKRAAATQRRNEQNAKRARTQDEPSDVNYASAKRAKIHDQQSEEKGKDTAVEDKRPVTQGIDAATKEDEVQAEEDKDKYVSTDLDIQVEESKEKSIAPAAVAA</sequence>
<dbReference type="InterPro" id="IPR052582">
    <property type="entry name" value="tRNA-DUS-like"/>
</dbReference>
<feature type="compositionally biased region" description="Basic and acidic residues" evidence="10">
    <location>
        <begin position="375"/>
        <end position="388"/>
    </location>
</feature>
<evidence type="ECO:0000256" key="8">
    <source>
        <dbReference type="ARBA" id="ARBA00048342"/>
    </source>
</evidence>
<evidence type="ECO:0000256" key="2">
    <source>
        <dbReference type="ARBA" id="ARBA00022630"/>
    </source>
</evidence>
<dbReference type="GO" id="GO:0006397">
    <property type="term" value="P:mRNA processing"/>
    <property type="evidence" value="ECO:0007669"/>
    <property type="project" value="UniProtKB-KW"/>
</dbReference>
<dbReference type="InterPro" id="IPR013785">
    <property type="entry name" value="Aldolase_TIM"/>
</dbReference>
<evidence type="ECO:0000256" key="1">
    <source>
        <dbReference type="ARBA" id="ARBA00001917"/>
    </source>
</evidence>
<dbReference type="CDD" id="cd02801">
    <property type="entry name" value="DUS_like_FMN"/>
    <property type="match status" value="1"/>
</dbReference>
<evidence type="ECO:0000256" key="9">
    <source>
        <dbReference type="ARBA" id="ARBA00049447"/>
    </source>
</evidence>
<evidence type="ECO:0000256" key="3">
    <source>
        <dbReference type="ARBA" id="ARBA00022643"/>
    </source>
</evidence>
<keyword evidence="4" id="KW-0507">mRNA processing</keyword>
<dbReference type="PANTHER" id="PTHR45936:SF1">
    <property type="entry name" value="TRNA-DIHYDROURIDINE(20) SYNTHASE [NAD(P)+]-LIKE"/>
    <property type="match status" value="1"/>
</dbReference>
<feature type="compositionally biased region" description="Basic and acidic residues" evidence="10">
    <location>
        <begin position="403"/>
        <end position="422"/>
    </location>
</feature>
<keyword evidence="5" id="KW-0819">tRNA processing</keyword>
<feature type="region of interest" description="Disordered" evidence="10">
    <location>
        <begin position="368"/>
        <end position="450"/>
    </location>
</feature>
<accession>A0A8H3U607</accession>
<dbReference type="Gene3D" id="3.20.20.70">
    <property type="entry name" value="Aldolase class I"/>
    <property type="match status" value="1"/>
</dbReference>
<protein>
    <recommendedName>
        <fullName evidence="11">DUS-like FMN-binding domain-containing protein</fullName>
    </recommendedName>
</protein>
<evidence type="ECO:0000256" key="4">
    <source>
        <dbReference type="ARBA" id="ARBA00022664"/>
    </source>
</evidence>
<evidence type="ECO:0000256" key="6">
    <source>
        <dbReference type="ARBA" id="ARBA00023002"/>
    </source>
</evidence>
<dbReference type="AlphaFoldDB" id="A0A8H3U607"/>
<dbReference type="GO" id="GO:0017150">
    <property type="term" value="F:tRNA dihydrouridine synthase activity"/>
    <property type="evidence" value="ECO:0007669"/>
    <property type="project" value="InterPro"/>
</dbReference>